<comment type="caution">
    <text evidence="2">The sequence shown here is derived from an EMBL/GenBank/DDBJ whole genome shotgun (WGS) entry which is preliminary data.</text>
</comment>
<dbReference type="EMBL" id="JEMN01001605">
    <property type="protein sequence ID" value="KXH31821.1"/>
    <property type="molecule type" value="Genomic_DNA"/>
</dbReference>
<name>A0A135S7K7_9PEZI</name>
<protein>
    <submittedName>
        <fullName evidence="2">Uncharacterized protein</fullName>
    </submittedName>
</protein>
<evidence type="ECO:0000256" key="1">
    <source>
        <dbReference type="SAM" id="MobiDB-lite"/>
    </source>
</evidence>
<dbReference type="Proteomes" id="UP000070054">
    <property type="component" value="Unassembled WGS sequence"/>
</dbReference>
<dbReference type="AlphaFoldDB" id="A0A135S7K7"/>
<reference evidence="2 3" key="1">
    <citation type="submission" date="2014-02" db="EMBL/GenBank/DDBJ databases">
        <title>The genome sequence of Colletotrichum nymphaeae SA-01.</title>
        <authorList>
            <person name="Baroncelli R."/>
            <person name="Thon M.R."/>
        </authorList>
    </citation>
    <scope>NUCLEOTIDE SEQUENCE [LARGE SCALE GENOMIC DNA]</scope>
    <source>
        <strain evidence="2 3">SA-01</strain>
    </source>
</reference>
<sequence length="269" mass="30369">MLSTEKKESDSPLSKPLQNPHRLLIINLSLGTLPRETTRVRPDTSPLEPVNQPLNILLPHPAADDNLQSLSRPLAGRRRRLPHNNLQRRPVPRRVPRPAGRKHPLKPATHQIPHPPRNRLGRAIADDLVKSPVERTRQPASSLHQPPIPLNINHDPAITTAAPLQHPKHKPIPPLPPQHAPKRLHIPHHHLKLVFAVNKVYFVFGTLPPRPDHDPHGHHEPVVHALEVRERRRRAPDGVAPARVELDALRADGLGVQRRGRGEDWYLES</sequence>
<organism evidence="2 3">
    <name type="scientific">Colletotrichum nymphaeae SA-01</name>
    <dbReference type="NCBI Taxonomy" id="1460502"/>
    <lineage>
        <taxon>Eukaryota</taxon>
        <taxon>Fungi</taxon>
        <taxon>Dikarya</taxon>
        <taxon>Ascomycota</taxon>
        <taxon>Pezizomycotina</taxon>
        <taxon>Sordariomycetes</taxon>
        <taxon>Hypocreomycetidae</taxon>
        <taxon>Glomerellales</taxon>
        <taxon>Glomerellaceae</taxon>
        <taxon>Colletotrichum</taxon>
        <taxon>Colletotrichum acutatum species complex</taxon>
    </lineage>
</organism>
<keyword evidence="3" id="KW-1185">Reference proteome</keyword>
<gene>
    <name evidence="2" type="ORF">CNYM01_12725</name>
</gene>
<feature type="region of interest" description="Disordered" evidence="1">
    <location>
        <begin position="60"/>
        <end position="119"/>
    </location>
</feature>
<evidence type="ECO:0000313" key="2">
    <source>
        <dbReference type="EMBL" id="KXH31821.1"/>
    </source>
</evidence>
<accession>A0A135S7K7</accession>
<evidence type="ECO:0000313" key="3">
    <source>
        <dbReference type="Proteomes" id="UP000070054"/>
    </source>
</evidence>
<feature type="compositionally biased region" description="Basic residues" evidence="1">
    <location>
        <begin position="90"/>
        <end position="105"/>
    </location>
</feature>
<proteinExistence type="predicted"/>